<dbReference type="PANTHER" id="PTHR34216">
    <property type="match status" value="1"/>
</dbReference>
<reference evidence="5" key="1">
    <citation type="submission" date="2020-09" db="EMBL/GenBank/DDBJ databases">
        <authorList>
            <person name="Blom J."/>
        </authorList>
    </citation>
    <scope>NUCLEOTIDE SEQUENCE</scope>
    <source>
        <strain evidence="5">No.713</strain>
    </source>
</reference>
<evidence type="ECO:0000313" key="5">
    <source>
        <dbReference type="EMBL" id="CAD5938101.1"/>
    </source>
</evidence>
<proteinExistence type="predicted"/>
<dbReference type="Pfam" id="PF01522">
    <property type="entry name" value="Polysacc_deac_1"/>
    <property type="match status" value="1"/>
</dbReference>
<dbReference type="EMBL" id="LR882967">
    <property type="protein sequence ID" value="CAD5938101.1"/>
    <property type="molecule type" value="Genomic_DNA"/>
</dbReference>
<feature type="domain" description="NodB homology" evidence="4">
    <location>
        <begin position="86"/>
        <end position="166"/>
    </location>
</feature>
<dbReference type="InterPro" id="IPR051398">
    <property type="entry name" value="Polysacch_Deacetylase"/>
</dbReference>
<dbReference type="Proteomes" id="UP001153719">
    <property type="component" value="Chromosome"/>
</dbReference>
<dbReference type="Gene3D" id="3.20.20.370">
    <property type="entry name" value="Glycoside hydrolase/deacetylase"/>
    <property type="match status" value="1"/>
</dbReference>
<dbReference type="KEGG" id="ppsu:NO713_01737"/>
<name>A0A9W4CIC7_9CYAN</name>
<keyword evidence="2" id="KW-0732">Signal</keyword>
<dbReference type="SUPFAM" id="SSF88713">
    <property type="entry name" value="Glycoside hydrolase/deacetylase"/>
    <property type="match status" value="1"/>
</dbReference>
<dbReference type="GO" id="GO:0016810">
    <property type="term" value="F:hydrolase activity, acting on carbon-nitrogen (but not peptide) bonds"/>
    <property type="evidence" value="ECO:0007669"/>
    <property type="project" value="InterPro"/>
</dbReference>
<evidence type="ECO:0000313" key="6">
    <source>
        <dbReference type="Proteomes" id="UP001153719"/>
    </source>
</evidence>
<dbReference type="RefSeq" id="WP_254173546.1">
    <property type="nucleotide sequence ID" value="NZ_LR882967.1"/>
</dbReference>
<dbReference type="InterPro" id="IPR002509">
    <property type="entry name" value="NODB_dom"/>
</dbReference>
<dbReference type="GO" id="GO:0005576">
    <property type="term" value="C:extracellular region"/>
    <property type="evidence" value="ECO:0007669"/>
    <property type="project" value="UniProtKB-SubCell"/>
</dbReference>
<dbReference type="GO" id="GO:0005975">
    <property type="term" value="P:carbohydrate metabolic process"/>
    <property type="evidence" value="ECO:0007669"/>
    <property type="project" value="InterPro"/>
</dbReference>
<protein>
    <submittedName>
        <fullName evidence="5">Polysaccharide deacetylase YxkH</fullName>
        <ecNumber evidence="5">3.-.-.-</ecNumber>
    </submittedName>
</protein>
<evidence type="ECO:0000256" key="1">
    <source>
        <dbReference type="ARBA" id="ARBA00004613"/>
    </source>
</evidence>
<dbReference type="EC" id="3.-.-.-" evidence="5"/>
<gene>
    <name evidence="5" type="primary">yxkH</name>
    <name evidence="5" type="ORF">NO713_01737</name>
</gene>
<comment type="subcellular location">
    <subcellularLocation>
        <location evidence="1">Secreted</location>
    </subcellularLocation>
</comment>
<sequence length="380" mass="44844">MLNQVTQKIKKGFQEVPIEIGRFVSHQYPDFITNNQLERLQDEVPVFMFHTIYPNLFKQQLEYLKINQYQTLDLKTFIAFLKGEVELKQPSVLITVDDGEKSWYEVAYPLLKEYGFHAVGFLVPFYIKEKPEPAQGKGWLSWPEVIEMEKNGVFEFESHSYYHGKIFTEPKVIDFFNPDYPNSLGMQTPWINYQGSYTNQLPLGTPIYENVARLKGKRRYFDPPEIRETCINWVKDQGGVEVFKRSNWRQQLQRVYQEAQEQNELADYESEQEQKEQILLDLGQAKNHLSERLNKPIEHLCYPWGQGSELSVKLSQEIGYISNFWDSIPQRSTNQKGDSPLYTPRIKDDYLMRLPGAGRKPLWKIFKDKLNRRAKTIDLY</sequence>
<dbReference type="PANTHER" id="PTHR34216:SF3">
    <property type="entry name" value="POLY-BETA-1,6-N-ACETYL-D-GLUCOSAMINE N-DEACETYLASE"/>
    <property type="match status" value="1"/>
</dbReference>
<evidence type="ECO:0000259" key="4">
    <source>
        <dbReference type="Pfam" id="PF01522"/>
    </source>
</evidence>
<dbReference type="InterPro" id="IPR011330">
    <property type="entry name" value="Glyco_hydro/deAcase_b/a-brl"/>
</dbReference>
<keyword evidence="6" id="KW-1185">Reference proteome</keyword>
<keyword evidence="5" id="KW-0378">Hydrolase</keyword>
<accession>A0A9W4CIC7</accession>
<evidence type="ECO:0000256" key="2">
    <source>
        <dbReference type="ARBA" id="ARBA00022729"/>
    </source>
</evidence>
<dbReference type="AlphaFoldDB" id="A0A9W4CIC7"/>
<organism evidence="5 6">
    <name type="scientific">Planktothrix pseudagardhii</name>
    <dbReference type="NCBI Taxonomy" id="132604"/>
    <lineage>
        <taxon>Bacteria</taxon>
        <taxon>Bacillati</taxon>
        <taxon>Cyanobacteriota</taxon>
        <taxon>Cyanophyceae</taxon>
        <taxon>Oscillatoriophycideae</taxon>
        <taxon>Oscillatoriales</taxon>
        <taxon>Microcoleaceae</taxon>
        <taxon>Planktothrix</taxon>
    </lineage>
</organism>
<evidence type="ECO:0000256" key="3">
    <source>
        <dbReference type="SAM" id="Coils"/>
    </source>
</evidence>
<keyword evidence="3" id="KW-0175">Coiled coil</keyword>
<feature type="coiled-coil region" evidence="3">
    <location>
        <begin position="245"/>
        <end position="278"/>
    </location>
</feature>